<feature type="transmembrane region" description="Helical" evidence="1">
    <location>
        <begin position="34"/>
        <end position="55"/>
    </location>
</feature>
<evidence type="ECO:0000256" key="1">
    <source>
        <dbReference type="SAM" id="Phobius"/>
    </source>
</evidence>
<evidence type="ECO:0000313" key="2">
    <source>
        <dbReference type="EMBL" id="QDT26634.1"/>
    </source>
</evidence>
<feature type="transmembrane region" description="Helical" evidence="1">
    <location>
        <begin position="67"/>
        <end position="88"/>
    </location>
</feature>
<dbReference type="Proteomes" id="UP000315647">
    <property type="component" value="Chromosome"/>
</dbReference>
<keyword evidence="3" id="KW-1185">Reference proteome</keyword>
<dbReference type="EMBL" id="CP037421">
    <property type="protein sequence ID" value="QDT26634.1"/>
    <property type="molecule type" value="Genomic_DNA"/>
</dbReference>
<protein>
    <submittedName>
        <fullName evidence="2">Uncharacterized protein</fullName>
    </submittedName>
</protein>
<keyword evidence="1" id="KW-0472">Membrane</keyword>
<proteinExistence type="predicted"/>
<sequence length="130" mass="14287">MKQMIISMLAILITYIGVFVLVVIAVTYLVDNIWLVRISIGLMAFLVLWGLFVTLTSMGTGHVLDTLLSTIITAILVVLTAPAVNYTMKNSENLDAALKEKEKLYAAFKAKEKAEARAKQAEQVQPEGSK</sequence>
<keyword evidence="1" id="KW-1133">Transmembrane helix</keyword>
<feature type="transmembrane region" description="Helical" evidence="1">
    <location>
        <begin position="7"/>
        <end position="28"/>
    </location>
</feature>
<accession>A0A517Q4T0</accession>
<organism evidence="2 3">
    <name type="scientific">Gimesia panareensis</name>
    <dbReference type="NCBI Taxonomy" id="2527978"/>
    <lineage>
        <taxon>Bacteria</taxon>
        <taxon>Pseudomonadati</taxon>
        <taxon>Planctomycetota</taxon>
        <taxon>Planctomycetia</taxon>
        <taxon>Planctomycetales</taxon>
        <taxon>Planctomycetaceae</taxon>
        <taxon>Gimesia</taxon>
    </lineage>
</organism>
<dbReference type="RefSeq" id="WP_145448855.1">
    <property type="nucleotide sequence ID" value="NZ_CP037421.1"/>
</dbReference>
<name>A0A517Q4T0_9PLAN</name>
<keyword evidence="1" id="KW-0812">Transmembrane</keyword>
<reference evidence="2 3" key="1">
    <citation type="submission" date="2019-03" db="EMBL/GenBank/DDBJ databases">
        <title>Deep-cultivation of Planctomycetes and their phenomic and genomic characterization uncovers novel biology.</title>
        <authorList>
            <person name="Wiegand S."/>
            <person name="Jogler M."/>
            <person name="Boedeker C."/>
            <person name="Pinto D."/>
            <person name="Vollmers J."/>
            <person name="Rivas-Marin E."/>
            <person name="Kohn T."/>
            <person name="Peeters S.H."/>
            <person name="Heuer A."/>
            <person name="Rast P."/>
            <person name="Oberbeckmann S."/>
            <person name="Bunk B."/>
            <person name="Jeske O."/>
            <person name="Meyerdierks A."/>
            <person name="Storesund J.E."/>
            <person name="Kallscheuer N."/>
            <person name="Luecker S."/>
            <person name="Lage O.M."/>
            <person name="Pohl T."/>
            <person name="Merkel B.J."/>
            <person name="Hornburger P."/>
            <person name="Mueller R.-W."/>
            <person name="Bruemmer F."/>
            <person name="Labrenz M."/>
            <person name="Spormann A.M."/>
            <person name="Op den Camp H."/>
            <person name="Overmann J."/>
            <person name="Amann R."/>
            <person name="Jetten M.S.M."/>
            <person name="Mascher T."/>
            <person name="Medema M.H."/>
            <person name="Devos D.P."/>
            <person name="Kaster A.-K."/>
            <person name="Ovreas L."/>
            <person name="Rohde M."/>
            <person name="Galperin M.Y."/>
            <person name="Jogler C."/>
        </authorList>
    </citation>
    <scope>NUCLEOTIDE SEQUENCE [LARGE SCALE GENOMIC DNA]</scope>
    <source>
        <strain evidence="2 3">Enr10</strain>
    </source>
</reference>
<evidence type="ECO:0000313" key="3">
    <source>
        <dbReference type="Proteomes" id="UP000315647"/>
    </source>
</evidence>
<gene>
    <name evidence="2" type="ORF">Enr10x_19390</name>
</gene>
<dbReference type="AlphaFoldDB" id="A0A517Q4T0"/>